<proteinExistence type="predicted"/>
<keyword evidence="2" id="KW-1185">Reference proteome</keyword>
<dbReference type="AlphaFoldDB" id="A0A843XCA6"/>
<evidence type="ECO:0000313" key="2">
    <source>
        <dbReference type="Proteomes" id="UP000652761"/>
    </source>
</evidence>
<evidence type="ECO:0000313" key="1">
    <source>
        <dbReference type="EMBL" id="MQM17028.1"/>
    </source>
</evidence>
<accession>A0A843XCA6</accession>
<reference evidence="1" key="1">
    <citation type="submission" date="2017-07" db="EMBL/GenBank/DDBJ databases">
        <title>Taro Niue Genome Assembly and Annotation.</title>
        <authorList>
            <person name="Atibalentja N."/>
            <person name="Keating K."/>
            <person name="Fields C.J."/>
        </authorList>
    </citation>
    <scope>NUCLEOTIDE SEQUENCE</scope>
    <source>
        <strain evidence="1">Niue_2</strain>
        <tissue evidence="1">Leaf</tissue>
    </source>
</reference>
<sequence length="78" mass="8845">MRLVNGIPCEAMVRSREAESGYLQILLEATVMTEKHNDFMGVEVGNSNFKGVEVRNSDFKGVKCYTNDLRKLTMEELT</sequence>
<organism evidence="1 2">
    <name type="scientific">Colocasia esculenta</name>
    <name type="common">Wild taro</name>
    <name type="synonym">Arum esculentum</name>
    <dbReference type="NCBI Taxonomy" id="4460"/>
    <lineage>
        <taxon>Eukaryota</taxon>
        <taxon>Viridiplantae</taxon>
        <taxon>Streptophyta</taxon>
        <taxon>Embryophyta</taxon>
        <taxon>Tracheophyta</taxon>
        <taxon>Spermatophyta</taxon>
        <taxon>Magnoliopsida</taxon>
        <taxon>Liliopsida</taxon>
        <taxon>Araceae</taxon>
        <taxon>Aroideae</taxon>
        <taxon>Colocasieae</taxon>
        <taxon>Colocasia</taxon>
    </lineage>
</organism>
<dbReference type="EMBL" id="NMUH01007305">
    <property type="protein sequence ID" value="MQM17028.1"/>
    <property type="molecule type" value="Genomic_DNA"/>
</dbReference>
<gene>
    <name evidence="1" type="ORF">Taro_049993</name>
</gene>
<protein>
    <submittedName>
        <fullName evidence="1">Uncharacterized protein</fullName>
    </submittedName>
</protein>
<dbReference type="Proteomes" id="UP000652761">
    <property type="component" value="Unassembled WGS sequence"/>
</dbReference>
<name>A0A843XCA6_COLES</name>
<comment type="caution">
    <text evidence="1">The sequence shown here is derived from an EMBL/GenBank/DDBJ whole genome shotgun (WGS) entry which is preliminary data.</text>
</comment>